<evidence type="ECO:0000256" key="4">
    <source>
        <dbReference type="ARBA" id="ARBA00023157"/>
    </source>
</evidence>
<gene>
    <name evidence="8" type="ORF">CINC_LOCUS9944</name>
</gene>
<accession>A0A9P0FXT3</accession>
<organism evidence="8 9">
    <name type="scientific">Chrysodeixis includens</name>
    <name type="common">Soybean looper</name>
    <name type="synonym">Pseudoplusia includens</name>
    <dbReference type="NCBI Taxonomy" id="689277"/>
    <lineage>
        <taxon>Eukaryota</taxon>
        <taxon>Metazoa</taxon>
        <taxon>Ecdysozoa</taxon>
        <taxon>Arthropoda</taxon>
        <taxon>Hexapoda</taxon>
        <taxon>Insecta</taxon>
        <taxon>Pterygota</taxon>
        <taxon>Neoptera</taxon>
        <taxon>Endopterygota</taxon>
        <taxon>Lepidoptera</taxon>
        <taxon>Glossata</taxon>
        <taxon>Ditrysia</taxon>
        <taxon>Noctuoidea</taxon>
        <taxon>Noctuidae</taxon>
        <taxon>Plusiinae</taxon>
        <taxon>Chrysodeixis</taxon>
    </lineage>
</organism>
<dbReference type="InterPro" id="IPR002018">
    <property type="entry name" value="CarbesteraseB"/>
</dbReference>
<dbReference type="AlphaFoldDB" id="A0A9P0FXT3"/>
<reference evidence="8" key="1">
    <citation type="submission" date="2021-12" db="EMBL/GenBank/DDBJ databases">
        <authorList>
            <person name="King R."/>
        </authorList>
    </citation>
    <scope>NUCLEOTIDE SEQUENCE</scope>
</reference>
<dbReference type="EMBL" id="LR824034">
    <property type="protein sequence ID" value="CAH0602301.1"/>
    <property type="molecule type" value="Genomic_DNA"/>
</dbReference>
<dbReference type="PANTHER" id="PTHR43142:SF1">
    <property type="entry name" value="CARBOXYLIC ESTER HYDROLASE"/>
    <property type="match status" value="1"/>
</dbReference>
<evidence type="ECO:0000256" key="1">
    <source>
        <dbReference type="ARBA" id="ARBA00005964"/>
    </source>
</evidence>
<dbReference type="GO" id="GO:0052689">
    <property type="term" value="F:carboxylic ester hydrolase activity"/>
    <property type="evidence" value="ECO:0007669"/>
    <property type="project" value="UniProtKB-KW"/>
</dbReference>
<dbReference type="SUPFAM" id="SSF53474">
    <property type="entry name" value="alpha/beta-Hydrolases"/>
    <property type="match status" value="1"/>
</dbReference>
<feature type="domain" description="Carboxylesterase type B" evidence="7">
    <location>
        <begin position="22"/>
        <end position="518"/>
    </location>
</feature>
<dbReference type="InterPro" id="IPR029058">
    <property type="entry name" value="AB_hydrolase_fold"/>
</dbReference>
<proteinExistence type="inferred from homology"/>
<dbReference type="PANTHER" id="PTHR43142">
    <property type="entry name" value="CARBOXYLIC ESTER HYDROLASE"/>
    <property type="match status" value="1"/>
</dbReference>
<keyword evidence="9" id="KW-1185">Reference proteome</keyword>
<dbReference type="InterPro" id="IPR019826">
    <property type="entry name" value="Carboxylesterase_B_AS"/>
</dbReference>
<dbReference type="Gene3D" id="3.40.50.1820">
    <property type="entry name" value="alpha/beta hydrolase"/>
    <property type="match status" value="1"/>
</dbReference>
<keyword evidence="4" id="KW-1015">Disulfide bond</keyword>
<dbReference type="PROSITE" id="PS00122">
    <property type="entry name" value="CARBOXYLESTERASE_B_1"/>
    <property type="match status" value="1"/>
</dbReference>
<dbReference type="Pfam" id="PF00135">
    <property type="entry name" value="COesterase"/>
    <property type="match status" value="1"/>
</dbReference>
<evidence type="ECO:0000256" key="3">
    <source>
        <dbReference type="ARBA" id="ARBA00022801"/>
    </source>
</evidence>
<feature type="signal peptide" evidence="6">
    <location>
        <begin position="1"/>
        <end position="16"/>
    </location>
</feature>
<evidence type="ECO:0000259" key="7">
    <source>
        <dbReference type="Pfam" id="PF00135"/>
    </source>
</evidence>
<evidence type="ECO:0000256" key="6">
    <source>
        <dbReference type="RuleBase" id="RU361235"/>
    </source>
</evidence>
<feature type="chain" id="PRO_5040539002" description="Carboxylic ester hydrolase" evidence="6">
    <location>
        <begin position="17"/>
        <end position="534"/>
    </location>
</feature>
<dbReference type="Proteomes" id="UP001154114">
    <property type="component" value="Chromosome 31"/>
</dbReference>
<sequence length="534" mass="58977">MKTLILLLLVIKCIAGLQPRVDPLVSTPKGQIRGLRAEDGDYDKFLGIPYAVVDENDPFGPASPHPGFETTFEAYTDGTSCLQAGYGGSTAGTIHCLQLDIHVPRVASSTNTLPVIVNIHGGGFVTGEKSSQNPVFLMKHDVIFVSINYRLGIFGFLCASENRYKNQGLKDQVLAMEWVKEVIGSFGGDVNKITVMGHSAGAMSIDLQLYVHEKFADKAILMSGTGLGTWVLSAENDDIPINTAKALGYTGDNAKEAIEYLSLRDPAEVVEIAARLGLLSDADGHPLTTPCVEPIGNGALLTDYPVNLEPKVKGMDIMIGHTDKEVMFIYPKPENTNYYRNYDFKTELANEFNEVLDADTVKQFYIGDEEVNEKLQDEILDYGTDLAFIYPVQRSIAKYLNAGVSNLYSYSFSYEGGRNILKVVLDYQSPGACHGDDIGYLFQVPELEGQEISEEDQEMIEVMTKMWTDFAKQGNPTPASSQTFTWEPIVDASRRPYLSIGRPVAAQTRLFQDRVAFWDLYYELHGDKIKGVST</sequence>
<comment type="similarity">
    <text evidence="1 6">Belongs to the type-B carboxylesterase/lipase family.</text>
</comment>
<protein>
    <recommendedName>
        <fullName evidence="6">Carboxylic ester hydrolase</fullName>
        <ecNumber evidence="6">3.1.1.-</ecNumber>
    </recommendedName>
</protein>
<keyword evidence="6" id="KW-0732">Signal</keyword>
<evidence type="ECO:0000313" key="9">
    <source>
        <dbReference type="Proteomes" id="UP001154114"/>
    </source>
</evidence>
<keyword evidence="2" id="KW-0719">Serine esterase</keyword>
<dbReference type="OrthoDB" id="19653at2759"/>
<evidence type="ECO:0000313" key="8">
    <source>
        <dbReference type="EMBL" id="CAH0602301.1"/>
    </source>
</evidence>
<keyword evidence="3 6" id="KW-0378">Hydrolase</keyword>
<keyword evidence="5" id="KW-0325">Glycoprotein</keyword>
<evidence type="ECO:0000256" key="2">
    <source>
        <dbReference type="ARBA" id="ARBA00022487"/>
    </source>
</evidence>
<evidence type="ECO:0000256" key="5">
    <source>
        <dbReference type="ARBA" id="ARBA00023180"/>
    </source>
</evidence>
<dbReference type="EC" id="3.1.1.-" evidence="6"/>
<name>A0A9P0FXT3_CHRIL</name>